<sequence>MALRIHLVAGFNGGSGRSLTAALLAYGLHLHGRRTLLVRQNYPGSVSAIDPVGATLPLPCTRLLLPAPYELPADLAAGLAMTIHDTDGRFMIALTNHATAEIGADGDVVVDLCCHERACNAATIRNAAVILVPARASVPEIDWAVRGFSHIRDIQRCSDTAVPVLLATISPDDERVRQVALLGAMLRDCDPERDLMPGEPAEVMVQVPFLDGARLTSLLIGRPIWRDPQLIERCRAFAAAVANRADAVPLVLPQR</sequence>
<dbReference type="OrthoDB" id="8137059at2"/>
<dbReference type="Gene3D" id="3.40.50.300">
    <property type="entry name" value="P-loop containing nucleotide triphosphate hydrolases"/>
    <property type="match status" value="1"/>
</dbReference>
<reference evidence="1 2" key="1">
    <citation type="submission" date="2018-06" db="EMBL/GenBank/DDBJ databases">
        <title>Genomic Encyclopedia of Archaeal and Bacterial Type Strains, Phase II (KMG-II): from individual species to whole genera.</title>
        <authorList>
            <person name="Goeker M."/>
        </authorList>
    </citation>
    <scope>NUCLEOTIDE SEQUENCE [LARGE SCALE GENOMIC DNA]</scope>
    <source>
        <strain evidence="1 2">JCM 11668</strain>
    </source>
</reference>
<dbReference type="SUPFAM" id="SSF52540">
    <property type="entry name" value="P-loop containing nucleoside triphosphate hydrolases"/>
    <property type="match status" value="1"/>
</dbReference>
<dbReference type="RefSeq" id="WP_110780449.1">
    <property type="nucleotide sequence ID" value="NZ_QJTI01000006.1"/>
</dbReference>
<gene>
    <name evidence="1" type="ORF">BJ122_106158</name>
</gene>
<dbReference type="Proteomes" id="UP000248148">
    <property type="component" value="Unassembled WGS sequence"/>
</dbReference>
<dbReference type="InterPro" id="IPR027417">
    <property type="entry name" value="P-loop_NTPase"/>
</dbReference>
<evidence type="ECO:0000313" key="2">
    <source>
        <dbReference type="Proteomes" id="UP000248148"/>
    </source>
</evidence>
<evidence type="ECO:0008006" key="3">
    <source>
        <dbReference type="Google" id="ProtNLM"/>
    </source>
</evidence>
<evidence type="ECO:0000313" key="1">
    <source>
        <dbReference type="EMBL" id="PYF03662.1"/>
    </source>
</evidence>
<protein>
    <recommendedName>
        <fullName evidence="3">Cellulose biosynthesis protein BcsQ</fullName>
    </recommendedName>
</protein>
<accession>A0A318TFB3</accession>
<organism evidence="1 2">
    <name type="scientific">Rhodopseudomonas faecalis</name>
    <dbReference type="NCBI Taxonomy" id="99655"/>
    <lineage>
        <taxon>Bacteria</taxon>
        <taxon>Pseudomonadati</taxon>
        <taxon>Pseudomonadota</taxon>
        <taxon>Alphaproteobacteria</taxon>
        <taxon>Hyphomicrobiales</taxon>
        <taxon>Nitrobacteraceae</taxon>
        <taxon>Rhodopseudomonas</taxon>
    </lineage>
</organism>
<comment type="caution">
    <text evidence="1">The sequence shown here is derived from an EMBL/GenBank/DDBJ whole genome shotgun (WGS) entry which is preliminary data.</text>
</comment>
<proteinExistence type="predicted"/>
<dbReference type="EMBL" id="QJTI01000006">
    <property type="protein sequence ID" value="PYF03662.1"/>
    <property type="molecule type" value="Genomic_DNA"/>
</dbReference>
<name>A0A318TFB3_9BRAD</name>
<keyword evidence="2" id="KW-1185">Reference proteome</keyword>
<dbReference type="AlphaFoldDB" id="A0A318TFB3"/>